<feature type="transmembrane region" description="Helical" evidence="13">
    <location>
        <begin position="149"/>
        <end position="168"/>
    </location>
</feature>
<dbReference type="GO" id="GO:0009734">
    <property type="term" value="P:auxin-activated signaling pathway"/>
    <property type="evidence" value="ECO:0007669"/>
    <property type="project" value="UniProtKB-KW"/>
</dbReference>
<evidence type="ECO:0000313" key="15">
    <source>
        <dbReference type="Proteomes" id="UP000087766"/>
    </source>
</evidence>
<keyword evidence="4" id="KW-0813">Transport</keyword>
<feature type="domain" description="Amino acid transporter transmembrane" evidence="14">
    <location>
        <begin position="61"/>
        <end position="196"/>
    </location>
</feature>
<evidence type="ECO:0000256" key="5">
    <source>
        <dbReference type="ARBA" id="ARBA00022475"/>
    </source>
</evidence>
<dbReference type="STRING" id="3916.A0A1S3VYL7"/>
<keyword evidence="8" id="KW-0029">Amino-acid transport</keyword>
<evidence type="ECO:0000256" key="2">
    <source>
        <dbReference type="ARBA" id="ARBA00004236"/>
    </source>
</evidence>
<comment type="function">
    <text evidence="12">Carrier protein involved in proton-driven auxin influx. Mediates the formation of auxin gradient from developing leaves (site of auxin biosynthesis) to tips by contributing to the loading of auxin in vascular tissues and facilitating acropetal (base to tip) auxin transport within inner tissues of the root apex, and basipetal (tip to base) auxin transport within outer tissues of the root apex. May be involved in lateral roots and nodules formation.</text>
</comment>
<name>A0A1S3VYL7_VIGRR</name>
<feature type="transmembrane region" description="Helical" evidence="13">
    <location>
        <begin position="203"/>
        <end position="225"/>
    </location>
</feature>
<evidence type="ECO:0000256" key="4">
    <source>
        <dbReference type="ARBA" id="ARBA00022448"/>
    </source>
</evidence>
<protein>
    <submittedName>
        <fullName evidence="16">GABA transporter 1-like</fullName>
    </submittedName>
</protein>
<evidence type="ECO:0000256" key="1">
    <source>
        <dbReference type="ARBA" id="ARBA00004127"/>
    </source>
</evidence>
<feature type="transmembrane region" description="Helical" evidence="13">
    <location>
        <begin position="62"/>
        <end position="82"/>
    </location>
</feature>
<dbReference type="GO" id="GO:0012505">
    <property type="term" value="C:endomembrane system"/>
    <property type="evidence" value="ECO:0007669"/>
    <property type="project" value="UniProtKB-SubCell"/>
</dbReference>
<keyword evidence="9 13" id="KW-1133">Transmembrane helix</keyword>
<dbReference type="AlphaFoldDB" id="A0A1S3VYL7"/>
<dbReference type="GO" id="GO:0006865">
    <property type="term" value="P:amino acid transport"/>
    <property type="evidence" value="ECO:0007669"/>
    <property type="project" value="UniProtKB-KW"/>
</dbReference>
<evidence type="ECO:0000256" key="3">
    <source>
        <dbReference type="ARBA" id="ARBA00005590"/>
    </source>
</evidence>
<keyword evidence="5" id="KW-1003">Cell membrane</keyword>
<accession>A0A1S3VYL7</accession>
<reference evidence="15" key="1">
    <citation type="journal article" date="2014" name="Nat. Commun.">
        <title>Genome sequence of mungbean and insights into evolution within Vigna species.</title>
        <authorList>
            <person name="Kang Y.J."/>
            <person name="Kim S.K."/>
            <person name="Kim M.Y."/>
            <person name="Lestari P."/>
            <person name="Kim K.H."/>
            <person name="Ha B.K."/>
            <person name="Jun T.H."/>
            <person name="Hwang W.J."/>
            <person name="Lee T."/>
            <person name="Lee J."/>
            <person name="Shim S."/>
            <person name="Yoon M.Y."/>
            <person name="Jang Y.E."/>
            <person name="Han K.S."/>
            <person name="Taeprayoon P."/>
            <person name="Yoon N."/>
            <person name="Somta P."/>
            <person name="Tanya P."/>
            <person name="Kim K.S."/>
            <person name="Gwag J.G."/>
            <person name="Moon J.K."/>
            <person name="Lee Y.H."/>
            <person name="Park B.S."/>
            <person name="Bombarely A."/>
            <person name="Doyle J.J."/>
            <person name="Jackson S.A."/>
            <person name="Schafleitner R."/>
            <person name="Srinives P."/>
            <person name="Varshney R.K."/>
            <person name="Lee S.H."/>
        </authorList>
    </citation>
    <scope>NUCLEOTIDE SEQUENCE [LARGE SCALE GENOMIC DNA]</scope>
    <source>
        <strain evidence="15">cv. VC1973A</strain>
    </source>
</reference>
<comment type="subcellular location">
    <subcellularLocation>
        <location evidence="2">Cell membrane</location>
    </subcellularLocation>
    <subcellularLocation>
        <location evidence="1">Endomembrane system</location>
        <topology evidence="1">Multi-pass membrane protein</topology>
    </subcellularLocation>
</comment>
<keyword evidence="15" id="KW-1185">Reference proteome</keyword>
<dbReference type="RefSeq" id="XP_014523428.1">
    <property type="nucleotide sequence ID" value="XM_014667942.2"/>
</dbReference>
<evidence type="ECO:0000256" key="11">
    <source>
        <dbReference type="ARBA" id="ARBA00023294"/>
    </source>
</evidence>
<evidence type="ECO:0000256" key="13">
    <source>
        <dbReference type="SAM" id="Phobius"/>
    </source>
</evidence>
<evidence type="ECO:0000256" key="8">
    <source>
        <dbReference type="ARBA" id="ARBA00022970"/>
    </source>
</evidence>
<dbReference type="GO" id="GO:0015293">
    <property type="term" value="F:symporter activity"/>
    <property type="evidence" value="ECO:0007669"/>
    <property type="project" value="UniProtKB-KW"/>
</dbReference>
<evidence type="ECO:0000256" key="12">
    <source>
        <dbReference type="ARBA" id="ARBA00045588"/>
    </source>
</evidence>
<dbReference type="GeneID" id="106779750"/>
<proteinExistence type="inferred from homology"/>
<dbReference type="InterPro" id="IPR013057">
    <property type="entry name" value="AA_transpt_TM"/>
</dbReference>
<comment type="similarity">
    <text evidence="3">Belongs to the amino acid/polyamine transporter 2 family. Amino acid/auxin permease (AAAP) (TC 2.A.18.1) subfamily.</text>
</comment>
<keyword evidence="10 13" id="KW-0472">Membrane</keyword>
<organism evidence="15 16">
    <name type="scientific">Vigna radiata var. radiata</name>
    <name type="common">Mung bean</name>
    <name type="synonym">Phaseolus aureus</name>
    <dbReference type="NCBI Taxonomy" id="3916"/>
    <lineage>
        <taxon>Eukaryota</taxon>
        <taxon>Viridiplantae</taxon>
        <taxon>Streptophyta</taxon>
        <taxon>Embryophyta</taxon>
        <taxon>Tracheophyta</taxon>
        <taxon>Spermatophyta</taxon>
        <taxon>Magnoliopsida</taxon>
        <taxon>eudicotyledons</taxon>
        <taxon>Gunneridae</taxon>
        <taxon>Pentapetalae</taxon>
        <taxon>rosids</taxon>
        <taxon>fabids</taxon>
        <taxon>Fabales</taxon>
        <taxon>Fabaceae</taxon>
        <taxon>Papilionoideae</taxon>
        <taxon>50 kb inversion clade</taxon>
        <taxon>NPAAA clade</taxon>
        <taxon>indigoferoid/millettioid clade</taxon>
        <taxon>Phaseoleae</taxon>
        <taxon>Vigna</taxon>
    </lineage>
</organism>
<evidence type="ECO:0000256" key="6">
    <source>
        <dbReference type="ARBA" id="ARBA00022692"/>
    </source>
</evidence>
<dbReference type="Pfam" id="PF01490">
    <property type="entry name" value="Aa_trans"/>
    <property type="match status" value="1"/>
</dbReference>
<keyword evidence="11" id="KW-0927">Auxin signaling pathway</keyword>
<dbReference type="Proteomes" id="UP000087766">
    <property type="component" value="Chromosome 2"/>
</dbReference>
<dbReference type="KEGG" id="vra:106779750"/>
<gene>
    <name evidence="16" type="primary">LOC106779750</name>
</gene>
<dbReference type="OrthoDB" id="40134at2759"/>
<evidence type="ECO:0000256" key="10">
    <source>
        <dbReference type="ARBA" id="ARBA00023136"/>
    </source>
</evidence>
<dbReference type="PANTHER" id="PTHR48017">
    <property type="entry name" value="OS05G0424000 PROTEIN-RELATED"/>
    <property type="match status" value="1"/>
</dbReference>
<evidence type="ECO:0000259" key="14">
    <source>
        <dbReference type="Pfam" id="PF01490"/>
    </source>
</evidence>
<keyword evidence="7" id="KW-0769">Symport</keyword>
<dbReference type="GO" id="GO:0005886">
    <property type="term" value="C:plasma membrane"/>
    <property type="evidence" value="ECO:0007669"/>
    <property type="project" value="UniProtKB-SubCell"/>
</dbReference>
<keyword evidence="6 13" id="KW-0812">Transmembrane</keyword>
<evidence type="ECO:0000313" key="16">
    <source>
        <dbReference type="RefSeq" id="XP_014523428.1"/>
    </source>
</evidence>
<feature type="transmembrane region" description="Helical" evidence="13">
    <location>
        <begin position="89"/>
        <end position="109"/>
    </location>
</feature>
<evidence type="ECO:0000256" key="7">
    <source>
        <dbReference type="ARBA" id="ARBA00022847"/>
    </source>
</evidence>
<reference evidence="16" key="2">
    <citation type="submission" date="2025-08" db="UniProtKB">
        <authorList>
            <consortium name="RefSeq"/>
        </authorList>
    </citation>
    <scope>IDENTIFICATION</scope>
    <source>
        <tissue evidence="16">Leaf</tissue>
    </source>
</reference>
<evidence type="ECO:0000256" key="9">
    <source>
        <dbReference type="ARBA" id="ARBA00022989"/>
    </source>
</evidence>
<sequence>MGTLFPDEKPENPNGVHQLHHQHDDVDAGALFVLKSKGFLSFSLSLLCCTVLKGLILPNLSSWLHCGYHLTTSIVAPTLLSLPYAFTFLGWTAGISCLVIGALVTFYSYNLISRVLEHHAQNGKRQLRFRDMARDILGPSWGRYFVGPIQFTVCFGCVVACILLGGQCMKAIYLLSNPKGSMKLYEFVIIFGCFIPSKRTFIFWLNLTIAVAFSALGAIAAIAAVRQIVIDAKDYRLFANV</sequence>
<feature type="transmembrane region" description="Helical" evidence="13">
    <location>
        <begin position="39"/>
        <end position="56"/>
    </location>
</feature>